<sequence length="262" mass="31201">MPFEIDPEIDDPDYLFRYQSRRSLLHMQEAIGAYLSPSLWSGEHRHREYVLREPLLAKGHRIYTLSVWRNEALARAHFRRCSFSNETFVLMRIPRHAAELASLSWIDDDKLQREALLLFEETPWVNEQVYGSARIPWTKIEMTALDWCPLEMREEDRHVVVKHPYAVTYVHYPDDRNDYGLPQSEKHVRGLLRALADTERELQRLGAFQWLRRKELEAVRNSLFWQCHAIDRTAPSVRAALNRLDKFLPYEHPWRCFLGLFA</sequence>
<name>A0A967BAF8_9PROT</name>
<organism evidence="1 2">
    <name type="scientific">Acetobacter estunensis</name>
    <dbReference type="NCBI Taxonomy" id="104097"/>
    <lineage>
        <taxon>Bacteria</taxon>
        <taxon>Pseudomonadati</taxon>
        <taxon>Pseudomonadota</taxon>
        <taxon>Alphaproteobacteria</taxon>
        <taxon>Acetobacterales</taxon>
        <taxon>Acetobacteraceae</taxon>
        <taxon>Acetobacter</taxon>
    </lineage>
</organism>
<comment type="caution">
    <text evidence="1">The sequence shown here is derived from an EMBL/GenBank/DDBJ whole genome shotgun (WGS) entry which is preliminary data.</text>
</comment>
<dbReference type="RefSeq" id="WP_166318856.1">
    <property type="nucleotide sequence ID" value="NZ_WOTH01000063.1"/>
</dbReference>
<keyword evidence="2" id="KW-1185">Reference proteome</keyword>
<dbReference type="Proteomes" id="UP000597459">
    <property type="component" value="Unassembled WGS sequence"/>
</dbReference>
<accession>A0A967BAF8</accession>
<gene>
    <name evidence="1" type="ORF">GOB87_15430</name>
</gene>
<evidence type="ECO:0000313" key="1">
    <source>
        <dbReference type="EMBL" id="NHO55309.1"/>
    </source>
</evidence>
<dbReference type="AlphaFoldDB" id="A0A967BAF8"/>
<proteinExistence type="predicted"/>
<reference evidence="1" key="1">
    <citation type="submission" date="2019-11" db="EMBL/GenBank/DDBJ databases">
        <title>Description of new Acetobacter species.</title>
        <authorList>
            <person name="Cleenwerck I."/>
            <person name="Sombolestani A.S."/>
        </authorList>
    </citation>
    <scope>NUCLEOTIDE SEQUENCE</scope>
    <source>
        <strain evidence="1">LMG 1626</strain>
    </source>
</reference>
<protein>
    <submittedName>
        <fullName evidence="1">Uncharacterized protein</fullName>
    </submittedName>
</protein>
<dbReference type="EMBL" id="WOTH01000063">
    <property type="protein sequence ID" value="NHO55309.1"/>
    <property type="molecule type" value="Genomic_DNA"/>
</dbReference>
<evidence type="ECO:0000313" key="2">
    <source>
        <dbReference type="Proteomes" id="UP000597459"/>
    </source>
</evidence>